<dbReference type="Gene3D" id="1.25.40.10">
    <property type="entry name" value="Tetratricopeptide repeat domain"/>
    <property type="match status" value="1"/>
</dbReference>
<dbReference type="Proteomes" id="UP000051841">
    <property type="component" value="Unassembled WGS sequence"/>
</dbReference>
<evidence type="ECO:0000313" key="3">
    <source>
        <dbReference type="Proteomes" id="UP000051841"/>
    </source>
</evidence>
<evidence type="ECO:0000313" key="2">
    <source>
        <dbReference type="EMBL" id="KRN50943.1"/>
    </source>
</evidence>
<dbReference type="InterPro" id="IPR051677">
    <property type="entry name" value="AfsR-DnrI-RedD_regulator"/>
</dbReference>
<organism evidence="2 3">
    <name type="scientific">Kandleria vitulina DSM 20405</name>
    <dbReference type="NCBI Taxonomy" id="1410657"/>
    <lineage>
        <taxon>Bacteria</taxon>
        <taxon>Bacillati</taxon>
        <taxon>Bacillota</taxon>
        <taxon>Erysipelotrichia</taxon>
        <taxon>Erysipelotrichales</taxon>
        <taxon>Coprobacillaceae</taxon>
        <taxon>Kandleria</taxon>
    </lineage>
</organism>
<proteinExistence type="predicted"/>
<accession>A0A0R2HD30</accession>
<name>A0A0R2HD30_9FIRM</name>
<dbReference type="Gene3D" id="1.10.10.10">
    <property type="entry name" value="Winged helix-like DNA-binding domain superfamily/Winged helix DNA-binding domain"/>
    <property type="match status" value="1"/>
</dbReference>
<dbReference type="SMART" id="SM01043">
    <property type="entry name" value="BTAD"/>
    <property type="match status" value="1"/>
</dbReference>
<evidence type="ECO:0000259" key="1">
    <source>
        <dbReference type="SMART" id="SM01043"/>
    </source>
</evidence>
<dbReference type="InterPro" id="IPR005158">
    <property type="entry name" value="BTAD"/>
</dbReference>
<feature type="domain" description="Bacterial transcriptional activator" evidence="1">
    <location>
        <begin position="106"/>
        <end position="246"/>
    </location>
</feature>
<reference evidence="2 3" key="1">
    <citation type="journal article" date="2015" name="Genome Announc.">
        <title>Expanding the biotechnology potential of lactobacilli through comparative genomics of 213 strains and associated genera.</title>
        <authorList>
            <person name="Sun Z."/>
            <person name="Harris H.M."/>
            <person name="McCann A."/>
            <person name="Guo C."/>
            <person name="Argimon S."/>
            <person name="Zhang W."/>
            <person name="Yang X."/>
            <person name="Jeffery I.B."/>
            <person name="Cooney J.C."/>
            <person name="Kagawa T.F."/>
            <person name="Liu W."/>
            <person name="Song Y."/>
            <person name="Salvetti E."/>
            <person name="Wrobel A."/>
            <person name="Rasinkangas P."/>
            <person name="Parkhill J."/>
            <person name="Rea M.C."/>
            <person name="O'Sullivan O."/>
            <person name="Ritari J."/>
            <person name="Douillard F.P."/>
            <person name="Paul Ross R."/>
            <person name="Yang R."/>
            <person name="Briner A.E."/>
            <person name="Felis G.E."/>
            <person name="de Vos W.M."/>
            <person name="Barrangou R."/>
            <person name="Klaenhammer T.R."/>
            <person name="Caufield P.W."/>
            <person name="Cui Y."/>
            <person name="Zhang H."/>
            <person name="O'Toole P.W."/>
        </authorList>
    </citation>
    <scope>NUCLEOTIDE SEQUENCE [LARGE SCALE GENOMIC DNA]</scope>
    <source>
        <strain evidence="2 3">DSM 20405</strain>
    </source>
</reference>
<protein>
    <recommendedName>
        <fullName evidence="1">Bacterial transcriptional activator domain-containing protein</fullName>
    </recommendedName>
</protein>
<dbReference type="Pfam" id="PF03704">
    <property type="entry name" value="BTAD"/>
    <property type="match status" value="1"/>
</dbReference>
<dbReference type="InterPro" id="IPR011990">
    <property type="entry name" value="TPR-like_helical_dom_sf"/>
</dbReference>
<dbReference type="InterPro" id="IPR036388">
    <property type="entry name" value="WH-like_DNA-bd_sf"/>
</dbReference>
<keyword evidence="3" id="KW-1185">Reference proteome</keyword>
<sequence>MGMNTMRVKMIGTFEMSYNGKTIAYNDFHSSKITELLVYLFKKPFDQISNHELSEIMFKDASQDPLNALKALVYRVRVLLKEFGDEPFIISSKGYYYWNESIPVEIDLDEFEHYIQLAKKDEEINYEYYEKAVALYKGRLLPMIANTLWVKLENTYLESKVLQAMLALMIKYYEEESIEEFKEMSRKILELDVYNEKAHYYIMKQYIRENNIELARKNYKNLETLFRKDLGIDPNISLKELLHQSQQQENERRLEAIQSTFHQFKSKQAFECSAEEFRQLCEIEKRRAQRETSHYHIVDIIVKDENTKNNEALGVNLKKAIMDNLREYDCVLQYDQNKFMVLIDCEWDHLKQVIDRIKSHYYEHNGHEGKIYFQGMNIKEYKH</sequence>
<comment type="caution">
    <text evidence="2">The sequence shown here is derived from an EMBL/GenBank/DDBJ whole genome shotgun (WGS) entry which is preliminary data.</text>
</comment>
<dbReference type="SUPFAM" id="SSF48452">
    <property type="entry name" value="TPR-like"/>
    <property type="match status" value="1"/>
</dbReference>
<dbReference type="PATRIC" id="fig|1410657.5.peg.1486"/>
<dbReference type="PANTHER" id="PTHR35807">
    <property type="entry name" value="TRANSCRIPTIONAL REGULATOR REDD-RELATED"/>
    <property type="match status" value="1"/>
</dbReference>
<gene>
    <name evidence="2" type="ORF">IV49_GL001437</name>
</gene>
<dbReference type="EMBL" id="JQBL01000004">
    <property type="protein sequence ID" value="KRN50943.1"/>
    <property type="molecule type" value="Genomic_DNA"/>
</dbReference>
<dbReference type="AlphaFoldDB" id="A0A0R2HD30"/>